<keyword evidence="4" id="KW-1185">Reference proteome</keyword>
<organism evidence="3 4">
    <name type="scientific">Zeaxanthinibacter enoshimensis</name>
    <dbReference type="NCBI Taxonomy" id="392009"/>
    <lineage>
        <taxon>Bacteria</taxon>
        <taxon>Pseudomonadati</taxon>
        <taxon>Bacteroidota</taxon>
        <taxon>Flavobacteriia</taxon>
        <taxon>Flavobacteriales</taxon>
        <taxon>Flavobacteriaceae</taxon>
        <taxon>Zeaxanthinibacter</taxon>
    </lineage>
</organism>
<keyword evidence="1" id="KW-0732">Signal</keyword>
<keyword evidence="3" id="KW-0223">Dioxygenase</keyword>
<evidence type="ECO:0000313" key="3">
    <source>
        <dbReference type="EMBL" id="TDQ31227.1"/>
    </source>
</evidence>
<dbReference type="InterPro" id="IPR029068">
    <property type="entry name" value="Glyas_Bleomycin-R_OHBP_Dase"/>
</dbReference>
<keyword evidence="3" id="KW-0456">Lyase</keyword>
<dbReference type="RefSeq" id="WP_133644066.1">
    <property type="nucleotide sequence ID" value="NZ_SNYI01000002.1"/>
</dbReference>
<comment type="caution">
    <text evidence="3">The sequence shown here is derived from an EMBL/GenBank/DDBJ whole genome shotgun (WGS) entry which is preliminary data.</text>
</comment>
<evidence type="ECO:0000256" key="1">
    <source>
        <dbReference type="SAM" id="SignalP"/>
    </source>
</evidence>
<dbReference type="Proteomes" id="UP000295468">
    <property type="component" value="Unassembled WGS sequence"/>
</dbReference>
<accession>A0A4R6TKN2</accession>
<dbReference type="InterPro" id="IPR004360">
    <property type="entry name" value="Glyas_Fos-R_dOase_dom"/>
</dbReference>
<evidence type="ECO:0000259" key="2">
    <source>
        <dbReference type="PROSITE" id="PS51819"/>
    </source>
</evidence>
<proteinExistence type="predicted"/>
<dbReference type="Pfam" id="PF00903">
    <property type="entry name" value="Glyoxalase"/>
    <property type="match status" value="1"/>
</dbReference>
<protein>
    <submittedName>
        <fullName evidence="3">Catechol 2,3-dioxygenase-like lactoylglutathione lyase family enzyme</fullName>
    </submittedName>
</protein>
<sequence length="147" mass="17254">MKKFILLLVCFSAFTAYSQTFSFTYDHYSCIVEDVKKTGDFYADVLQLKEIPHPDRAPGFRWFRINGNTQLHLIQKDSVIRTDSKSVHLCLATRELDEFIAYLESRDIPYWDWPGEKGKVTLRSDGVRQIYLKDPEDNWVEINTAEH</sequence>
<dbReference type="EMBL" id="SNYI01000002">
    <property type="protein sequence ID" value="TDQ31227.1"/>
    <property type="molecule type" value="Genomic_DNA"/>
</dbReference>
<name>A0A4R6TKN2_9FLAO</name>
<feature type="signal peptide" evidence="1">
    <location>
        <begin position="1"/>
        <end position="18"/>
    </location>
</feature>
<dbReference type="Gene3D" id="3.10.180.10">
    <property type="entry name" value="2,3-Dihydroxybiphenyl 1,2-Dioxygenase, domain 1"/>
    <property type="match status" value="1"/>
</dbReference>
<dbReference type="PROSITE" id="PS51819">
    <property type="entry name" value="VOC"/>
    <property type="match status" value="1"/>
</dbReference>
<feature type="chain" id="PRO_5020361174" evidence="1">
    <location>
        <begin position="19"/>
        <end position="147"/>
    </location>
</feature>
<dbReference type="GO" id="GO:0051213">
    <property type="term" value="F:dioxygenase activity"/>
    <property type="evidence" value="ECO:0007669"/>
    <property type="project" value="UniProtKB-KW"/>
</dbReference>
<evidence type="ECO:0000313" key="4">
    <source>
        <dbReference type="Proteomes" id="UP000295468"/>
    </source>
</evidence>
<gene>
    <name evidence="3" type="ORF">CLV82_1933</name>
</gene>
<dbReference type="InterPro" id="IPR037523">
    <property type="entry name" value="VOC_core"/>
</dbReference>
<reference evidence="3 4" key="1">
    <citation type="submission" date="2019-03" db="EMBL/GenBank/DDBJ databases">
        <title>Genomic Encyclopedia of Archaeal and Bacterial Type Strains, Phase II (KMG-II): from individual species to whole genera.</title>
        <authorList>
            <person name="Goeker M."/>
        </authorList>
    </citation>
    <scope>NUCLEOTIDE SEQUENCE [LARGE SCALE GENOMIC DNA]</scope>
    <source>
        <strain evidence="3 4">DSM 18435</strain>
    </source>
</reference>
<keyword evidence="3" id="KW-0560">Oxidoreductase</keyword>
<dbReference type="GO" id="GO:0016829">
    <property type="term" value="F:lyase activity"/>
    <property type="evidence" value="ECO:0007669"/>
    <property type="project" value="UniProtKB-KW"/>
</dbReference>
<dbReference type="SUPFAM" id="SSF54593">
    <property type="entry name" value="Glyoxalase/Bleomycin resistance protein/Dihydroxybiphenyl dioxygenase"/>
    <property type="match status" value="1"/>
</dbReference>
<dbReference type="OrthoDB" id="192739at2"/>
<feature type="domain" description="VOC" evidence="2">
    <location>
        <begin position="24"/>
        <end position="145"/>
    </location>
</feature>
<dbReference type="AlphaFoldDB" id="A0A4R6TKN2"/>